<keyword evidence="3" id="KW-1185">Reference proteome</keyword>
<feature type="compositionally biased region" description="Basic and acidic residues" evidence="1">
    <location>
        <begin position="1000"/>
        <end position="1016"/>
    </location>
</feature>
<feature type="compositionally biased region" description="Basic and acidic residues" evidence="1">
    <location>
        <begin position="335"/>
        <end position="352"/>
    </location>
</feature>
<evidence type="ECO:0000256" key="1">
    <source>
        <dbReference type="SAM" id="MobiDB-lite"/>
    </source>
</evidence>
<sequence length="1237" mass="134589">MSASEDEFERALWNNQFYSSPAVLTELSSTNHITNLRKVVNLPNSMLMQLLSGYTGGSDENKREIRSGTGKNGGLDASSTNPRDLTGPVAPAGKRTSLMRVSPSMKALENALNSDLKQVTLPEVIAEEEDENEDDTENRKEAEFRLENALPDTQKTDLLPEFDIRFQQQGSRALAFSLLTFHTAKLSDTFISGSGPVRQASVTTIELPGYLANADTPQLPSGSLAASLKSTASDETSLNGTIQSQIGNEDVELHTGAYGFESVPGETLSKRVSPETGPVSPHQTQPQSMVPSRSCPALSDQQKFAPRAPWKYARSPNNSEPTALESGTRPSDSQAKTDESGSPRAKVSEKMEPSSPSKQKPVRSLLDSPFLASDAEAAKTKPSLSAARETKGQLKGQNHVSPVKSSSAFATPRSKARSIKNSPLARSGISESTSISEPHNNDAKPAVQSLSSLSDAKPAQHKRFSFRGLFRIKSKNHSLSKLSGIEEELKHGSRPVKLSAKSYSTPNMSALANGTSEGNKLAPQKEAKLQTKKLFFGRKGSSTDLNKESASTSSHAVSLLQPTEKMSFQDAFTKKPYEETKPSPKLPAPATPAAASSVFSAETPLTAYLDPKRETIREVDDSDYLPNLSRTLPVPSEESLHKLSLGEEQSQDSDSVAPPGPAYGNVSPYLPPGSGNYLTSDSNSVTQFGSPFKVSFPAERNDSSPRSPHSFRYQPPQSPNRSMNSRMSGDQLAGETLFPKSLDAHEVESIVSLERSRSMRSIRSNKRSSFLNYDGSDDNIILGKTLGGASLNSMKRSGSILKNSPSAQSVQPEKYPLIDTAFENGVSETNETHVETGQAALSNTDTDFADFIEFSDYIDFDNLDFSSSPLQQPFLEPEQDLVSPSLGIFLEDEYGGKSPIFEAPQPKSDSEPVEEHSAADSVSAAETSTAIDTSTSMNVSKNSVQAPQATSEKNVTVPEPEIINISSATSLDFDTSKAHSEEAVVDHADVSLDPAPSESPLDKTFKFAMTDNRRTNEQSNRAPRPVSMSFKGFSGSTFKDKVLPQSGSHQLIHFDDDYSVDDNSVVGQGFGSSDEDSDDDSDSFEQLEDQQNFHTAPGVGTNRAPKKMTSFDRIQTHRKHTLDLQPPTSLPFHHNRIPSISDQSSVLSPKLLTSFITRMRKSPMALPQLPPARPTVKFSSRIILYDTYHHEEYDRHPEPATCNSLTAALAQQIKEELNELKSTMEVHEESVCYTQYF</sequence>
<feature type="region of interest" description="Disordered" evidence="1">
    <location>
        <begin position="1063"/>
        <end position="1105"/>
    </location>
</feature>
<dbReference type="STRING" id="2163413.A0A4P6XGG4"/>
<evidence type="ECO:0000313" key="3">
    <source>
        <dbReference type="Proteomes" id="UP000292447"/>
    </source>
</evidence>
<feature type="compositionally biased region" description="Basic and acidic residues" evidence="1">
    <location>
        <begin position="974"/>
        <end position="990"/>
    </location>
</feature>
<reference evidence="3" key="1">
    <citation type="submission" date="2019-03" db="EMBL/GenBank/DDBJ databases">
        <title>Snf2 controls pulcherriminic acid biosynthesis and connects pigmentation and antifungal activity of the yeast Metschnikowia pulcherrima.</title>
        <authorList>
            <person name="Gore-Lloyd D."/>
            <person name="Sumann I."/>
            <person name="Brachmann A.O."/>
            <person name="Schneeberger K."/>
            <person name="Ortiz-Merino R.A."/>
            <person name="Moreno-Beltran M."/>
            <person name="Schlaefli M."/>
            <person name="Kirner P."/>
            <person name="Santos Kron A."/>
            <person name="Wolfe K.H."/>
            <person name="Piel J."/>
            <person name="Ahrens C.H."/>
            <person name="Henk D."/>
            <person name="Freimoser F.M."/>
        </authorList>
    </citation>
    <scope>NUCLEOTIDE SEQUENCE [LARGE SCALE GENOMIC DNA]</scope>
    <source>
        <strain evidence="3">APC 1.2</strain>
    </source>
</reference>
<feature type="compositionally biased region" description="Polar residues" evidence="1">
    <location>
        <begin position="429"/>
        <end position="438"/>
    </location>
</feature>
<feature type="compositionally biased region" description="Polar residues" evidence="1">
    <location>
        <begin position="676"/>
        <end position="689"/>
    </location>
</feature>
<feature type="compositionally biased region" description="Basic and acidic residues" evidence="1">
    <location>
        <begin position="610"/>
        <end position="619"/>
    </location>
</feature>
<feature type="compositionally biased region" description="Basic and acidic residues" evidence="1">
    <location>
        <begin position="908"/>
        <end position="918"/>
    </location>
</feature>
<dbReference type="GO" id="GO:0030036">
    <property type="term" value="P:actin cytoskeleton organization"/>
    <property type="evidence" value="ECO:0007669"/>
    <property type="project" value="TreeGrafter"/>
</dbReference>
<feature type="compositionally biased region" description="Polar residues" evidence="1">
    <location>
        <begin position="501"/>
        <end position="518"/>
    </location>
</feature>
<feature type="compositionally biased region" description="Polar residues" evidence="1">
    <location>
        <begin position="281"/>
        <end position="291"/>
    </location>
</feature>
<feature type="region of interest" description="Disordered" evidence="1">
    <location>
        <begin position="267"/>
        <end position="459"/>
    </location>
</feature>
<feature type="region of interest" description="Disordered" evidence="1">
    <location>
        <begin position="897"/>
        <end position="1028"/>
    </location>
</feature>
<dbReference type="PANTHER" id="PTHR12751:SF18">
    <property type="entry name" value="PHOSPHATASE AND ACTIN REGULATOR 1"/>
    <property type="match status" value="1"/>
</dbReference>
<name>A0A4P6XGG4_9ASCO</name>
<feature type="compositionally biased region" description="Polar residues" evidence="1">
    <location>
        <begin position="964"/>
        <end position="973"/>
    </location>
</feature>
<feature type="region of interest" description="Disordered" evidence="1">
    <location>
        <begin position="54"/>
        <end position="93"/>
    </location>
</feature>
<feature type="region of interest" description="Disordered" evidence="1">
    <location>
        <begin position="485"/>
        <end position="731"/>
    </location>
</feature>
<dbReference type="Proteomes" id="UP000292447">
    <property type="component" value="Chromosome I"/>
</dbReference>
<protein>
    <recommendedName>
        <fullName evidence="4">Protein BNI4</fullName>
    </recommendedName>
</protein>
<evidence type="ECO:0000313" key="2">
    <source>
        <dbReference type="EMBL" id="QBM86422.1"/>
    </source>
</evidence>
<feature type="compositionally biased region" description="Polar residues" evidence="1">
    <location>
        <begin position="924"/>
        <end position="954"/>
    </location>
</feature>
<feature type="compositionally biased region" description="Polar residues" evidence="1">
    <location>
        <begin position="395"/>
        <end position="409"/>
    </location>
</feature>
<feature type="compositionally biased region" description="Low complexity" evidence="1">
    <location>
        <begin position="591"/>
        <end position="601"/>
    </location>
</feature>
<feature type="compositionally biased region" description="Polar residues" evidence="1">
    <location>
        <begin position="719"/>
        <end position="728"/>
    </location>
</feature>
<organism evidence="2 3">
    <name type="scientific">Metschnikowia aff. pulcherrima</name>
    <dbReference type="NCBI Taxonomy" id="2163413"/>
    <lineage>
        <taxon>Eukaryota</taxon>
        <taxon>Fungi</taxon>
        <taxon>Dikarya</taxon>
        <taxon>Ascomycota</taxon>
        <taxon>Saccharomycotina</taxon>
        <taxon>Pichiomycetes</taxon>
        <taxon>Metschnikowiaceae</taxon>
        <taxon>Metschnikowia</taxon>
    </lineage>
</organism>
<feature type="compositionally biased region" description="Acidic residues" evidence="1">
    <location>
        <begin position="1073"/>
        <end position="1088"/>
    </location>
</feature>
<dbReference type="GO" id="GO:0003779">
    <property type="term" value="F:actin binding"/>
    <property type="evidence" value="ECO:0007669"/>
    <property type="project" value="TreeGrafter"/>
</dbReference>
<accession>A0A4P6XGG4</accession>
<gene>
    <name evidence="2" type="ORF">METSCH_A10620</name>
</gene>
<evidence type="ECO:0008006" key="4">
    <source>
        <dbReference type="Google" id="ProtNLM"/>
    </source>
</evidence>
<feature type="compositionally biased region" description="Polar residues" evidence="1">
    <location>
        <begin position="540"/>
        <end position="566"/>
    </location>
</feature>
<dbReference type="PANTHER" id="PTHR12751">
    <property type="entry name" value="PHOSPHATASE AND ACTIN REGULATOR PHACTR"/>
    <property type="match status" value="1"/>
</dbReference>
<dbReference type="EMBL" id="CP034456">
    <property type="protein sequence ID" value="QBM86422.1"/>
    <property type="molecule type" value="Genomic_DNA"/>
</dbReference>
<proteinExistence type="predicted"/>
<dbReference type="AlphaFoldDB" id="A0A4P6XGG4"/>
<feature type="compositionally biased region" description="Basic and acidic residues" evidence="1">
    <location>
        <begin position="572"/>
        <end position="582"/>
    </location>
</feature>